<comment type="caution">
    <text evidence="1">The sequence shown here is derived from an EMBL/GenBank/DDBJ whole genome shotgun (WGS) entry which is preliminary data.</text>
</comment>
<evidence type="ECO:0000313" key="1">
    <source>
        <dbReference type="EMBL" id="TNV73233.1"/>
    </source>
</evidence>
<accession>A0A8J8SWU6</accession>
<sequence length="127" mass="14280">MIHTLLNSTIDIENAPSLPPISLTILKFKDGDPSMSLEAKSLNNLQQLNELAKIRGLVILDFQIFYENCHYKIYACQIKLISQKGRALNIGNALCSQNQMLAIILVTRSSTKFLTQLLYFGPYHSPP</sequence>
<gene>
    <name evidence="1" type="ORF">FGO68_gene9899</name>
</gene>
<dbReference type="EMBL" id="RRYP01019472">
    <property type="protein sequence ID" value="TNV73233.1"/>
    <property type="molecule type" value="Genomic_DNA"/>
</dbReference>
<reference evidence="1" key="1">
    <citation type="submission" date="2019-06" db="EMBL/GenBank/DDBJ databases">
        <authorList>
            <person name="Zheng W."/>
        </authorList>
    </citation>
    <scope>NUCLEOTIDE SEQUENCE</scope>
    <source>
        <strain evidence="1">QDHG01</strain>
    </source>
</reference>
<organism evidence="1 2">
    <name type="scientific">Halteria grandinella</name>
    <dbReference type="NCBI Taxonomy" id="5974"/>
    <lineage>
        <taxon>Eukaryota</taxon>
        <taxon>Sar</taxon>
        <taxon>Alveolata</taxon>
        <taxon>Ciliophora</taxon>
        <taxon>Intramacronucleata</taxon>
        <taxon>Spirotrichea</taxon>
        <taxon>Stichotrichia</taxon>
        <taxon>Sporadotrichida</taxon>
        <taxon>Halteriidae</taxon>
        <taxon>Halteria</taxon>
    </lineage>
</organism>
<protein>
    <submittedName>
        <fullName evidence="1">Uncharacterized protein</fullName>
    </submittedName>
</protein>
<name>A0A8J8SWU6_HALGN</name>
<keyword evidence="2" id="KW-1185">Reference proteome</keyword>
<dbReference type="AlphaFoldDB" id="A0A8J8SWU6"/>
<proteinExistence type="predicted"/>
<dbReference type="Proteomes" id="UP000785679">
    <property type="component" value="Unassembled WGS sequence"/>
</dbReference>
<evidence type="ECO:0000313" key="2">
    <source>
        <dbReference type="Proteomes" id="UP000785679"/>
    </source>
</evidence>